<dbReference type="EC" id="3.2.1.51" evidence="3"/>
<dbReference type="InterPro" id="IPR013780">
    <property type="entry name" value="Glyco_hydro_b"/>
</dbReference>
<evidence type="ECO:0000256" key="3">
    <source>
        <dbReference type="ARBA" id="ARBA00012662"/>
    </source>
</evidence>
<gene>
    <name evidence="10" type="ORF">SAMN04488524_0065</name>
</gene>
<evidence type="ECO:0000256" key="2">
    <source>
        <dbReference type="ARBA" id="ARBA00007951"/>
    </source>
</evidence>
<evidence type="ECO:0000256" key="7">
    <source>
        <dbReference type="PIRSR" id="PIRSR001092-1"/>
    </source>
</evidence>
<comment type="function">
    <text evidence="1">Alpha-L-fucosidase is responsible for hydrolyzing the alpha-1,6-linked fucose joined to the reducing-end N-acetylglucosamine of the carbohydrate moieties of glycoproteins.</text>
</comment>
<dbReference type="Gene3D" id="3.20.20.80">
    <property type="entry name" value="Glycosidases"/>
    <property type="match status" value="1"/>
</dbReference>
<dbReference type="GO" id="GO:0004560">
    <property type="term" value="F:alpha-L-fucosidase activity"/>
    <property type="evidence" value="ECO:0007669"/>
    <property type="project" value="InterPro"/>
</dbReference>
<dbReference type="PIRSF" id="PIRSF001092">
    <property type="entry name" value="Alpha-L-fucosidase"/>
    <property type="match status" value="1"/>
</dbReference>
<evidence type="ECO:0000256" key="4">
    <source>
        <dbReference type="ARBA" id="ARBA00022729"/>
    </source>
</evidence>
<dbReference type="Proteomes" id="UP000192756">
    <property type="component" value="Unassembled WGS sequence"/>
</dbReference>
<evidence type="ECO:0000256" key="1">
    <source>
        <dbReference type="ARBA" id="ARBA00004071"/>
    </source>
</evidence>
<protein>
    <recommendedName>
        <fullName evidence="3">alpha-L-fucosidase</fullName>
        <ecNumber evidence="3">3.2.1.51</ecNumber>
    </recommendedName>
</protein>
<dbReference type="SMART" id="SM00812">
    <property type="entry name" value="Alpha_L_fucos"/>
    <property type="match status" value="1"/>
</dbReference>
<dbReference type="Pfam" id="PF01120">
    <property type="entry name" value="Alpha_L_fucos"/>
    <property type="match status" value="1"/>
</dbReference>
<keyword evidence="5" id="KW-0378">Hydrolase</keyword>
<dbReference type="GO" id="GO:0006004">
    <property type="term" value="P:fucose metabolic process"/>
    <property type="evidence" value="ECO:0007669"/>
    <property type="project" value="InterPro"/>
</dbReference>
<evidence type="ECO:0000256" key="6">
    <source>
        <dbReference type="ARBA" id="ARBA00023295"/>
    </source>
</evidence>
<dbReference type="OrthoDB" id="107551at2"/>
<dbReference type="PANTHER" id="PTHR10030:SF37">
    <property type="entry name" value="ALPHA-L-FUCOSIDASE-RELATED"/>
    <property type="match status" value="1"/>
</dbReference>
<keyword evidence="6" id="KW-0326">Glycosidase</keyword>
<evidence type="ECO:0000313" key="11">
    <source>
        <dbReference type="Proteomes" id="UP000192756"/>
    </source>
</evidence>
<dbReference type="InterPro" id="IPR000933">
    <property type="entry name" value="Glyco_hydro_29"/>
</dbReference>
<dbReference type="InterPro" id="IPR017853">
    <property type="entry name" value="GH"/>
</dbReference>
<dbReference type="PANTHER" id="PTHR10030">
    <property type="entry name" value="ALPHA-L-FUCOSIDASE"/>
    <property type="match status" value="1"/>
</dbReference>
<keyword evidence="4 8" id="KW-0732">Signal</keyword>
<dbReference type="Gene3D" id="2.60.40.1180">
    <property type="entry name" value="Golgi alpha-mannosidase II"/>
    <property type="match status" value="1"/>
</dbReference>
<dbReference type="RefSeq" id="WP_084236306.1">
    <property type="nucleotide sequence ID" value="NZ_FWXT01000001.1"/>
</dbReference>
<reference evidence="11" key="1">
    <citation type="submission" date="2017-04" db="EMBL/GenBank/DDBJ databases">
        <authorList>
            <person name="Varghese N."/>
            <person name="Submissions S."/>
        </authorList>
    </citation>
    <scope>NUCLEOTIDE SEQUENCE [LARGE SCALE GENOMIC DNA]</scope>
    <source>
        <strain evidence="11">DSM 12126</strain>
    </source>
</reference>
<feature type="site" description="May be important for catalysis" evidence="7">
    <location>
        <position position="297"/>
    </location>
</feature>
<dbReference type="STRING" id="151894.SAMN04488524_0065"/>
<dbReference type="InterPro" id="IPR016286">
    <property type="entry name" value="FUC_metazoa-typ"/>
</dbReference>
<feature type="chain" id="PRO_5012845546" description="alpha-L-fucosidase" evidence="8">
    <location>
        <begin position="23"/>
        <end position="479"/>
    </location>
</feature>
<comment type="similarity">
    <text evidence="2">Belongs to the glycosyl hydrolase 29 family.</text>
</comment>
<evidence type="ECO:0000256" key="5">
    <source>
        <dbReference type="ARBA" id="ARBA00022801"/>
    </source>
</evidence>
<accession>A0A1W1YNR7</accession>
<proteinExistence type="inferred from homology"/>
<dbReference type="PRINTS" id="PR00741">
    <property type="entry name" value="GLHYDRLASE29"/>
</dbReference>
<name>A0A1W1YNR7_9SPHI</name>
<organism evidence="10 11">
    <name type="scientific">Pedobacter africanus</name>
    <dbReference type="NCBI Taxonomy" id="151894"/>
    <lineage>
        <taxon>Bacteria</taxon>
        <taxon>Pseudomonadati</taxon>
        <taxon>Bacteroidota</taxon>
        <taxon>Sphingobacteriia</taxon>
        <taxon>Sphingobacteriales</taxon>
        <taxon>Sphingobacteriaceae</taxon>
        <taxon>Pedobacter</taxon>
    </lineage>
</organism>
<dbReference type="GO" id="GO:0016139">
    <property type="term" value="P:glycoside catabolic process"/>
    <property type="evidence" value="ECO:0007669"/>
    <property type="project" value="TreeGrafter"/>
</dbReference>
<evidence type="ECO:0000259" key="9">
    <source>
        <dbReference type="Pfam" id="PF01120"/>
    </source>
</evidence>
<sequence>MYKRKILLAVTAFFLVAQSAYSQKTLTKDERMAWWREAKFGMFIHWGIYAQFAGVYKGHEQLRGGAEWIMNRSKIPVAEYQEMAKSFNPVKYDPDAWVKMAKDAGMKYLIITAKHHDGFALFNSKASKWDVTDATAYGKDLLKPLAAACKKYGIKLGFYYSQAQDWNNPGGSAARKVMREGWLNPDSAKVDAYTAANNGHWDPAQMTRTFDQYIDEVSVPQVKELMTNYGDIAVLWWDTPTNMTDQAALKLQAALKTQPQIITNDRLKRPNFPGDTKTPEQKIPSQAELDGMDWETCMTMNGTWGYRTSDHKWKSAETLIRNLCDIASKGGNYLLNVGPKPDGTFPQESIDRLKAIGDWMKVNSEAIYATKSSPFAPLSWGRCTRKETARGTTLYFSVFDWPANGKLVVPGVKNKVLSATLLATKAKLKTALNGNDLSVILPANAPDPIASVIKVEFEGAVAHQADTAPKKEMKSGALD</sequence>
<evidence type="ECO:0000313" key="10">
    <source>
        <dbReference type="EMBL" id="SMC37794.1"/>
    </source>
</evidence>
<dbReference type="AlphaFoldDB" id="A0A1W1YNR7"/>
<feature type="domain" description="Glycoside hydrolase family 29 N-terminal" evidence="9">
    <location>
        <begin position="18"/>
        <end position="365"/>
    </location>
</feature>
<dbReference type="EMBL" id="FWXT01000001">
    <property type="protein sequence ID" value="SMC37794.1"/>
    <property type="molecule type" value="Genomic_DNA"/>
</dbReference>
<dbReference type="GO" id="GO:0005764">
    <property type="term" value="C:lysosome"/>
    <property type="evidence" value="ECO:0007669"/>
    <property type="project" value="TreeGrafter"/>
</dbReference>
<dbReference type="SUPFAM" id="SSF51445">
    <property type="entry name" value="(Trans)glycosidases"/>
    <property type="match status" value="1"/>
</dbReference>
<evidence type="ECO:0000256" key="8">
    <source>
        <dbReference type="SAM" id="SignalP"/>
    </source>
</evidence>
<dbReference type="InterPro" id="IPR057739">
    <property type="entry name" value="Glyco_hydro_29_N"/>
</dbReference>
<keyword evidence="11" id="KW-1185">Reference proteome</keyword>
<feature type="signal peptide" evidence="8">
    <location>
        <begin position="1"/>
        <end position="22"/>
    </location>
</feature>